<evidence type="ECO:0000256" key="2">
    <source>
        <dbReference type="ARBA" id="ARBA00010487"/>
    </source>
</evidence>
<evidence type="ECO:0000256" key="6">
    <source>
        <dbReference type="SAM" id="MobiDB-lite"/>
    </source>
</evidence>
<dbReference type="Gramene" id="TraesCS7A02G177100.1">
    <property type="protein sequence ID" value="TraesCS7A02G177100.1"/>
    <property type="gene ID" value="TraesCS7A02G177100"/>
</dbReference>
<feature type="region of interest" description="Disordered" evidence="6">
    <location>
        <begin position="604"/>
        <end position="647"/>
    </location>
</feature>
<dbReference type="PANTHER" id="PTHR21355">
    <property type="entry name" value="G-PROTEIN COUPLED RECEPTOR-ASSOCIATED PROTEIN LMBRD2"/>
    <property type="match status" value="1"/>
</dbReference>
<feature type="transmembrane region" description="Helical" evidence="7">
    <location>
        <begin position="111"/>
        <end position="132"/>
    </location>
</feature>
<keyword evidence="4 7" id="KW-1133">Transmembrane helix</keyword>
<feature type="compositionally biased region" description="Acidic residues" evidence="6">
    <location>
        <begin position="713"/>
        <end position="722"/>
    </location>
</feature>
<reference evidence="8" key="2">
    <citation type="submission" date="2018-10" db="UniProtKB">
        <authorList>
            <consortium name="EnsemblPlants"/>
        </authorList>
    </citation>
    <scope>IDENTIFICATION</scope>
</reference>
<evidence type="ECO:0000256" key="7">
    <source>
        <dbReference type="SAM" id="Phobius"/>
    </source>
</evidence>
<accession>A0A3B6RBE3</accession>
<feature type="transmembrane region" description="Helical" evidence="7">
    <location>
        <begin position="482"/>
        <end position="503"/>
    </location>
</feature>
<comment type="similarity">
    <text evidence="2">Belongs to the LIMR family.</text>
</comment>
<dbReference type="InterPro" id="IPR006876">
    <property type="entry name" value="LMBR1-like_membr_prot"/>
</dbReference>
<proteinExistence type="inferred from homology"/>
<evidence type="ECO:0000256" key="1">
    <source>
        <dbReference type="ARBA" id="ARBA00004141"/>
    </source>
</evidence>
<gene>
    <name evidence="8" type="primary">LOC123151756</name>
</gene>
<feature type="transmembrane region" description="Helical" evidence="7">
    <location>
        <begin position="138"/>
        <end position="163"/>
    </location>
</feature>
<evidence type="ECO:0000313" key="8">
    <source>
        <dbReference type="EnsemblPlants" id="TraesCS7A02G177100.1"/>
    </source>
</evidence>
<dbReference type="Pfam" id="PF04791">
    <property type="entry name" value="LMBR1"/>
    <property type="match status" value="1"/>
</dbReference>
<feature type="transmembrane region" description="Helical" evidence="7">
    <location>
        <begin position="387"/>
        <end position="408"/>
    </location>
</feature>
<dbReference type="EnsemblPlants" id="TraesCS7A02G177100.1">
    <property type="protein sequence ID" value="TraesCS7A02G177100.1"/>
    <property type="gene ID" value="TraesCS7A02G177100"/>
</dbReference>
<dbReference type="InterPro" id="IPR051584">
    <property type="entry name" value="GPCR-associated_LMBR1"/>
</dbReference>
<dbReference type="RefSeq" id="XP_044427349.1">
    <property type="nucleotide sequence ID" value="XM_044571414.1"/>
</dbReference>
<feature type="transmembrane region" description="Helical" evidence="7">
    <location>
        <begin position="6"/>
        <end position="23"/>
    </location>
</feature>
<feature type="transmembrane region" description="Helical" evidence="7">
    <location>
        <begin position="30"/>
        <end position="52"/>
    </location>
</feature>
<sequence>MWAFYLIALPLTVGMVAATLRYFAGPAVPLHVLATVGYAWLCSLSFVILVPTDIYTTITGNQKGDVGFFWSWSYWSSFVLAWAIIPTIKGYEDAGDFTVKERLKTSIRANLLYYEIVGSIGFFGIVLIIIMHHDWGGAILGFAMACSNTFGLVTGAFLLGFGLSEIPKDIWRNADWTRRQKILSHMVAKMTVKLDNARQEYCNAITVVQATSKQMSKRDPLRPFMDIIDNMLAQMLRDDPLFKLSGGNKLAENDMDYDTDEKTMAALRRRLRIAHEEYCRCKSKYTTSVMEALELEDTVTNYEQHDADGWKYVSDLRESRSGTLGSFLDHIEFIWRCILLNRLLKVLSVLLGCISAAILLAEATLLPTGVHLSLFSVLINAAGKQEILVQVVAFAPLMYMCICTYYPLFRIGMMVVYSLTPGQTSSVSLLMICSMVARYAPAISYNFLNLVHLGGDVRTTFEKRMGSIDDAVPFFGRNFNRIYPLIMVVYTILVAGNFFGYLFEIFGSWKRFKFWTEEEEDTNGFDPSGVMILQKERSWIEQARKLGEQVTPLARNFSSVSEDVESGTMLQGVEKLVVIKAAPHSPKREGGAQSKYGVNADHKYSSITEQPSSQKSVKQVKEETRSTSTSVLLEAGDSENPSPPVSVVPDLSAGTASRWASMKAGFRSFKSSMSAKRLLPSSLSRTSSSTSDSLDEIFRGLKRHSSNPRADVEYLDEDDSALETDRAIR</sequence>
<keyword evidence="9" id="KW-1185">Reference proteome</keyword>
<evidence type="ECO:0000256" key="3">
    <source>
        <dbReference type="ARBA" id="ARBA00022692"/>
    </source>
</evidence>
<dbReference type="GeneID" id="123151756"/>
<keyword evidence="3 7" id="KW-0812">Transmembrane</keyword>
<dbReference type="Gramene" id="TraesNOR7A03G03905290.1">
    <property type="protein sequence ID" value="TraesNOR7A03G03905290.1"/>
    <property type="gene ID" value="TraesNOR7A03G03905290"/>
</dbReference>
<name>A0A3B6RBE3_WHEAT</name>
<feature type="region of interest" description="Disordered" evidence="6">
    <location>
        <begin position="705"/>
        <end position="729"/>
    </location>
</feature>
<protein>
    <recommendedName>
        <fullName evidence="10">LMBR1-like membrane protein</fullName>
    </recommendedName>
</protein>
<organism evidence="8">
    <name type="scientific">Triticum aestivum</name>
    <name type="common">Wheat</name>
    <dbReference type="NCBI Taxonomy" id="4565"/>
    <lineage>
        <taxon>Eukaryota</taxon>
        <taxon>Viridiplantae</taxon>
        <taxon>Streptophyta</taxon>
        <taxon>Embryophyta</taxon>
        <taxon>Tracheophyta</taxon>
        <taxon>Spermatophyta</taxon>
        <taxon>Magnoliopsida</taxon>
        <taxon>Liliopsida</taxon>
        <taxon>Poales</taxon>
        <taxon>Poaceae</taxon>
        <taxon>BOP clade</taxon>
        <taxon>Pooideae</taxon>
        <taxon>Triticodae</taxon>
        <taxon>Triticeae</taxon>
        <taxon>Triticinae</taxon>
        <taxon>Triticum</taxon>
    </lineage>
</organism>
<dbReference type="OMA" id="KYTSYVM"/>
<reference evidence="8" key="1">
    <citation type="submission" date="2018-08" db="EMBL/GenBank/DDBJ databases">
        <authorList>
            <person name="Rossello M."/>
        </authorList>
    </citation>
    <scope>NUCLEOTIDE SEQUENCE [LARGE SCALE GENOMIC DNA]</scope>
    <source>
        <strain evidence="8">cv. Chinese Spring</strain>
    </source>
</reference>
<evidence type="ECO:0000313" key="9">
    <source>
        <dbReference type="Proteomes" id="UP000019116"/>
    </source>
</evidence>
<feature type="transmembrane region" description="Helical" evidence="7">
    <location>
        <begin position="346"/>
        <end position="367"/>
    </location>
</feature>
<dbReference type="Proteomes" id="UP000019116">
    <property type="component" value="Chromosome 7A"/>
</dbReference>
<dbReference type="SMR" id="A0A3B6RBE3"/>
<comment type="subcellular location">
    <subcellularLocation>
        <location evidence="1">Membrane</location>
        <topology evidence="1">Multi-pass membrane protein</topology>
    </subcellularLocation>
</comment>
<dbReference type="PANTHER" id="PTHR21355:SF16">
    <property type="entry name" value="LMBR1-LIKE MEMBRANE PROTEIN"/>
    <property type="match status" value="1"/>
</dbReference>
<dbReference type="STRING" id="4565.A0A3B6RBE3"/>
<feature type="transmembrane region" description="Helical" evidence="7">
    <location>
        <begin position="72"/>
        <end position="91"/>
    </location>
</feature>
<evidence type="ECO:0000256" key="4">
    <source>
        <dbReference type="ARBA" id="ARBA00022989"/>
    </source>
</evidence>
<dbReference type="KEGG" id="taes:123151756"/>
<dbReference type="AlphaFoldDB" id="A0A3B6RBE3"/>
<dbReference type="GO" id="GO:0016020">
    <property type="term" value="C:membrane"/>
    <property type="evidence" value="ECO:0000318"/>
    <property type="project" value="GO_Central"/>
</dbReference>
<evidence type="ECO:0000256" key="5">
    <source>
        <dbReference type="ARBA" id="ARBA00023136"/>
    </source>
</evidence>
<keyword evidence="5 7" id="KW-0472">Membrane</keyword>
<evidence type="ECO:0008006" key="10">
    <source>
        <dbReference type="Google" id="ProtNLM"/>
    </source>
</evidence>
<feature type="compositionally biased region" description="Polar residues" evidence="6">
    <location>
        <begin position="605"/>
        <end position="617"/>
    </location>
</feature>